<feature type="non-terminal residue" evidence="1">
    <location>
        <position position="35"/>
    </location>
</feature>
<evidence type="ECO:0000313" key="2">
    <source>
        <dbReference type="Proteomes" id="UP000265520"/>
    </source>
</evidence>
<protein>
    <submittedName>
        <fullName evidence="1">Uncharacterized protein</fullName>
    </submittedName>
</protein>
<reference evidence="1 2" key="1">
    <citation type="journal article" date="2018" name="Front. Plant Sci.">
        <title>Red Clover (Trifolium pratense) and Zigzag Clover (T. medium) - A Picture of Genomic Similarities and Differences.</title>
        <authorList>
            <person name="Dluhosova J."/>
            <person name="Istvanek J."/>
            <person name="Nedelnik J."/>
            <person name="Repkova J."/>
        </authorList>
    </citation>
    <scope>NUCLEOTIDE SEQUENCE [LARGE SCALE GENOMIC DNA]</scope>
    <source>
        <strain evidence="2">cv. 10/8</strain>
        <tissue evidence="1">Leaf</tissue>
    </source>
</reference>
<accession>A0A392SY86</accession>
<name>A0A392SY86_9FABA</name>
<proteinExistence type="predicted"/>
<organism evidence="1 2">
    <name type="scientific">Trifolium medium</name>
    <dbReference type="NCBI Taxonomy" id="97028"/>
    <lineage>
        <taxon>Eukaryota</taxon>
        <taxon>Viridiplantae</taxon>
        <taxon>Streptophyta</taxon>
        <taxon>Embryophyta</taxon>
        <taxon>Tracheophyta</taxon>
        <taxon>Spermatophyta</taxon>
        <taxon>Magnoliopsida</taxon>
        <taxon>eudicotyledons</taxon>
        <taxon>Gunneridae</taxon>
        <taxon>Pentapetalae</taxon>
        <taxon>rosids</taxon>
        <taxon>fabids</taxon>
        <taxon>Fabales</taxon>
        <taxon>Fabaceae</taxon>
        <taxon>Papilionoideae</taxon>
        <taxon>50 kb inversion clade</taxon>
        <taxon>NPAAA clade</taxon>
        <taxon>Hologalegina</taxon>
        <taxon>IRL clade</taxon>
        <taxon>Trifolieae</taxon>
        <taxon>Trifolium</taxon>
    </lineage>
</organism>
<dbReference type="EMBL" id="LXQA010462349">
    <property type="protein sequence ID" value="MCI53387.1"/>
    <property type="molecule type" value="Genomic_DNA"/>
</dbReference>
<sequence length="35" mass="3916">MLSCALPQSGKRIRDCDTLTSTPRHSRIGYVAMLH</sequence>
<dbReference type="AlphaFoldDB" id="A0A392SY86"/>
<evidence type="ECO:0000313" key="1">
    <source>
        <dbReference type="EMBL" id="MCI53387.1"/>
    </source>
</evidence>
<keyword evidence="2" id="KW-1185">Reference proteome</keyword>
<dbReference type="Proteomes" id="UP000265520">
    <property type="component" value="Unassembled WGS sequence"/>
</dbReference>
<comment type="caution">
    <text evidence="1">The sequence shown here is derived from an EMBL/GenBank/DDBJ whole genome shotgun (WGS) entry which is preliminary data.</text>
</comment>